<accession>A0ABV3SW51</accession>
<feature type="transmembrane region" description="Helical" evidence="6">
    <location>
        <begin position="12"/>
        <end position="30"/>
    </location>
</feature>
<feature type="compositionally biased region" description="Basic and acidic residues" evidence="7">
    <location>
        <begin position="323"/>
        <end position="336"/>
    </location>
</feature>
<sequence>MRSFRFLLSRRWVLFAIAVAVLVCATWWLGNWQFGRLHDKRQSNDIVRTNEHAAPAPVGDVLAVGRSVAKDDEWRRVTATGTYDTAHTIVWRYRTDDHGTAGIDVVVPFVTKGGTALIVDRGWMASPDQDHDPETLPAPPSGTVTVTGWVRVDGTGDATRVDQVGGSLGTRAVSSRTIGPAIGRPVYGGFVNLEKEDPAPGTELARVDMPELNDGPHLFYGIQWWFFGVLAVFGFFYLMYDERRSTLKAEASPEPQPAGETIGETAAVATLPDAAVTGAQTPATTAASRPEPRVDPRAERKARRTARNAHKQAVRAAYQAAYEQEKRARGGDEAQSERSMPPSTGTIAPETYDDAGESRNAATEPNSAGRP</sequence>
<protein>
    <recommendedName>
        <fullName evidence="6">SURF1-like protein</fullName>
    </recommendedName>
</protein>
<reference evidence="8 9" key="1">
    <citation type="submission" date="2024-07" db="EMBL/GenBank/DDBJ databases">
        <authorList>
            <person name="Lee S."/>
            <person name="Kang M."/>
        </authorList>
    </citation>
    <scope>NUCLEOTIDE SEQUENCE [LARGE SCALE GENOMIC DNA]</scope>
    <source>
        <strain evidence="8 9">DS6</strain>
    </source>
</reference>
<evidence type="ECO:0000256" key="5">
    <source>
        <dbReference type="ARBA" id="ARBA00023136"/>
    </source>
</evidence>
<dbReference type="Proteomes" id="UP001556631">
    <property type="component" value="Unassembled WGS sequence"/>
</dbReference>
<keyword evidence="9" id="KW-1185">Reference proteome</keyword>
<feature type="compositionally biased region" description="Polar residues" evidence="7">
    <location>
        <begin position="360"/>
        <end position="371"/>
    </location>
</feature>
<feature type="region of interest" description="Disordered" evidence="7">
    <location>
        <begin position="276"/>
        <end position="371"/>
    </location>
</feature>
<dbReference type="EMBL" id="JBFPJR010000007">
    <property type="protein sequence ID" value="MEX0427164.1"/>
    <property type="molecule type" value="Genomic_DNA"/>
</dbReference>
<evidence type="ECO:0000256" key="7">
    <source>
        <dbReference type="SAM" id="MobiDB-lite"/>
    </source>
</evidence>
<keyword evidence="5 6" id="KW-0472">Membrane</keyword>
<comment type="caution">
    <text evidence="8">The sequence shown here is derived from an EMBL/GenBank/DDBJ whole genome shotgun (WGS) entry which is preliminary data.</text>
</comment>
<dbReference type="PROSITE" id="PS50895">
    <property type="entry name" value="SURF1"/>
    <property type="match status" value="1"/>
</dbReference>
<keyword evidence="3 6" id="KW-0812">Transmembrane</keyword>
<evidence type="ECO:0000256" key="1">
    <source>
        <dbReference type="ARBA" id="ARBA00004370"/>
    </source>
</evidence>
<dbReference type="CDD" id="cd06662">
    <property type="entry name" value="SURF1"/>
    <property type="match status" value="1"/>
</dbReference>
<dbReference type="InterPro" id="IPR045214">
    <property type="entry name" value="Surf1/Surf4"/>
</dbReference>
<dbReference type="RefSeq" id="WP_367992276.1">
    <property type="nucleotide sequence ID" value="NZ_JBFPJR010000007.1"/>
</dbReference>
<evidence type="ECO:0000256" key="2">
    <source>
        <dbReference type="ARBA" id="ARBA00007165"/>
    </source>
</evidence>
<dbReference type="PANTHER" id="PTHR23427">
    <property type="entry name" value="SURFEIT LOCUS PROTEIN"/>
    <property type="match status" value="1"/>
</dbReference>
<evidence type="ECO:0000313" key="9">
    <source>
        <dbReference type="Proteomes" id="UP001556631"/>
    </source>
</evidence>
<feature type="compositionally biased region" description="Polar residues" evidence="7">
    <location>
        <begin position="337"/>
        <end position="346"/>
    </location>
</feature>
<keyword evidence="6" id="KW-1003">Cell membrane</keyword>
<comment type="similarity">
    <text evidence="2 6">Belongs to the SURF1 family.</text>
</comment>
<evidence type="ECO:0000256" key="4">
    <source>
        <dbReference type="ARBA" id="ARBA00022989"/>
    </source>
</evidence>
<evidence type="ECO:0000313" key="8">
    <source>
        <dbReference type="EMBL" id="MEX0427164.1"/>
    </source>
</evidence>
<evidence type="ECO:0000256" key="6">
    <source>
        <dbReference type="RuleBase" id="RU363076"/>
    </source>
</evidence>
<feature type="compositionally biased region" description="Polar residues" evidence="7">
    <location>
        <begin position="278"/>
        <end position="287"/>
    </location>
</feature>
<dbReference type="InterPro" id="IPR002994">
    <property type="entry name" value="Surf1/Shy1"/>
</dbReference>
<dbReference type="Pfam" id="PF02104">
    <property type="entry name" value="SURF1"/>
    <property type="match status" value="1"/>
</dbReference>
<feature type="compositionally biased region" description="Basic and acidic residues" evidence="7">
    <location>
        <begin position="290"/>
        <end position="299"/>
    </location>
</feature>
<dbReference type="PANTHER" id="PTHR23427:SF2">
    <property type="entry name" value="SURFEIT LOCUS PROTEIN 1"/>
    <property type="match status" value="1"/>
</dbReference>
<name>A0ABV3SW51_9ACTN</name>
<feature type="compositionally biased region" description="Basic residues" evidence="7">
    <location>
        <begin position="300"/>
        <end position="313"/>
    </location>
</feature>
<evidence type="ECO:0000256" key="3">
    <source>
        <dbReference type="ARBA" id="ARBA00022692"/>
    </source>
</evidence>
<feature type="transmembrane region" description="Helical" evidence="6">
    <location>
        <begin position="218"/>
        <end position="240"/>
    </location>
</feature>
<keyword evidence="4 6" id="KW-1133">Transmembrane helix</keyword>
<gene>
    <name evidence="8" type="ORF">AB3X52_05985</name>
</gene>
<organism evidence="8 9">
    <name type="scientific">Nocardioides eburneus</name>
    <dbReference type="NCBI Taxonomy" id="3231482"/>
    <lineage>
        <taxon>Bacteria</taxon>
        <taxon>Bacillati</taxon>
        <taxon>Actinomycetota</taxon>
        <taxon>Actinomycetes</taxon>
        <taxon>Propionibacteriales</taxon>
        <taxon>Nocardioidaceae</taxon>
        <taxon>Nocardioides</taxon>
    </lineage>
</organism>
<comment type="subcellular location">
    <subcellularLocation>
        <location evidence="6">Cell membrane</location>
        <topology evidence="6">Multi-pass membrane protein</topology>
    </subcellularLocation>
    <subcellularLocation>
        <location evidence="1">Membrane</location>
    </subcellularLocation>
</comment>
<proteinExistence type="inferred from homology"/>